<keyword evidence="9" id="KW-1185">Reference proteome</keyword>
<organism evidence="8 9">
    <name type="scientific">Knipowitschia caucasica</name>
    <name type="common">Caucasian dwarf goby</name>
    <name type="synonym">Pomatoschistus caucasicus</name>
    <dbReference type="NCBI Taxonomy" id="637954"/>
    <lineage>
        <taxon>Eukaryota</taxon>
        <taxon>Metazoa</taxon>
        <taxon>Chordata</taxon>
        <taxon>Craniata</taxon>
        <taxon>Vertebrata</taxon>
        <taxon>Euteleostomi</taxon>
        <taxon>Actinopterygii</taxon>
        <taxon>Neopterygii</taxon>
        <taxon>Teleostei</taxon>
        <taxon>Neoteleostei</taxon>
        <taxon>Acanthomorphata</taxon>
        <taxon>Gobiaria</taxon>
        <taxon>Gobiiformes</taxon>
        <taxon>Gobioidei</taxon>
        <taxon>Gobiidae</taxon>
        <taxon>Gobiinae</taxon>
        <taxon>Knipowitschia</taxon>
    </lineage>
</organism>
<dbReference type="GO" id="GO:0003677">
    <property type="term" value="F:DNA binding"/>
    <property type="evidence" value="ECO:0007669"/>
    <property type="project" value="InterPro"/>
</dbReference>
<evidence type="ECO:0000259" key="7">
    <source>
        <dbReference type="PROSITE" id="PS50808"/>
    </source>
</evidence>
<dbReference type="InterPro" id="IPR012337">
    <property type="entry name" value="RNaseH-like_sf"/>
</dbReference>
<evidence type="ECO:0000256" key="2">
    <source>
        <dbReference type="ARBA" id="ARBA00022771"/>
    </source>
</evidence>
<dbReference type="InterPro" id="IPR052035">
    <property type="entry name" value="ZnF_BED_domain_contain"/>
</dbReference>
<dbReference type="Pfam" id="PF02892">
    <property type="entry name" value="zf-BED"/>
    <property type="match status" value="1"/>
</dbReference>
<dbReference type="InterPro" id="IPR003656">
    <property type="entry name" value="Znf_BED"/>
</dbReference>
<dbReference type="InterPro" id="IPR036236">
    <property type="entry name" value="Znf_C2H2_sf"/>
</dbReference>
<proteinExistence type="predicted"/>
<feature type="domain" description="BED-type" evidence="7">
    <location>
        <begin position="16"/>
        <end position="71"/>
    </location>
</feature>
<evidence type="ECO:0000313" key="8">
    <source>
        <dbReference type="EMBL" id="CAL1604095.1"/>
    </source>
</evidence>
<dbReference type="SMART" id="SM00614">
    <property type="entry name" value="ZnF_BED"/>
    <property type="match status" value="1"/>
</dbReference>
<dbReference type="SUPFAM" id="SSF57667">
    <property type="entry name" value="beta-beta-alpha zinc fingers"/>
    <property type="match status" value="1"/>
</dbReference>
<dbReference type="SUPFAM" id="SSF53098">
    <property type="entry name" value="Ribonuclease H-like"/>
    <property type="match status" value="1"/>
</dbReference>
<gene>
    <name evidence="8" type="ORF">KC01_LOCUS31668</name>
</gene>
<accession>A0AAV2LU43</accession>
<evidence type="ECO:0000256" key="6">
    <source>
        <dbReference type="PROSITE-ProRule" id="PRU00027"/>
    </source>
</evidence>
<evidence type="ECO:0000256" key="1">
    <source>
        <dbReference type="ARBA" id="ARBA00022723"/>
    </source>
</evidence>
<evidence type="ECO:0000256" key="5">
    <source>
        <dbReference type="ARBA" id="ARBA00023163"/>
    </source>
</evidence>
<protein>
    <recommendedName>
        <fullName evidence="7">BED-type domain-containing protein</fullName>
    </recommendedName>
</protein>
<dbReference type="EMBL" id="OZ035826">
    <property type="protein sequence ID" value="CAL1604095.1"/>
    <property type="molecule type" value="Genomic_DNA"/>
</dbReference>
<dbReference type="AlphaFoldDB" id="A0AAV2LU43"/>
<dbReference type="PANTHER" id="PTHR46481">
    <property type="entry name" value="ZINC FINGER BED DOMAIN-CONTAINING PROTEIN 4"/>
    <property type="match status" value="1"/>
</dbReference>
<sequence length="287" mass="32893">MAAAQTEELVTRKGTHVTSIIWKWFGFDKADVEQTTVVCKVCRNAIKTKSSSTTNLFQHLRQKHPTEWEQCSQLRECSVGSTSKDKHDHAGKRQQTLAASFSKAVPYDKCSARWKQVTDAVAVHIGMDMMPIYTVEKPGFLHMLKVCDPKYDPPSRKYFAEVALPKLYNETRQALYEKLDSALFFATTTDLWSSRSLQPYMSLTVHYIDENWALNSCSLQTTYFPEDHTGEIIAQRLKDSLTRWKLDEENMVCMTTDSGTNMIKALKLNQWTHLNCFGHRLHNAIGK</sequence>
<dbReference type="GO" id="GO:0008270">
    <property type="term" value="F:zinc ion binding"/>
    <property type="evidence" value="ECO:0007669"/>
    <property type="project" value="UniProtKB-KW"/>
</dbReference>
<dbReference type="Proteomes" id="UP001497482">
    <property type="component" value="Chromosome 4"/>
</dbReference>
<keyword evidence="2 6" id="KW-0863">Zinc-finger</keyword>
<dbReference type="PROSITE" id="PS50808">
    <property type="entry name" value="ZF_BED"/>
    <property type="match status" value="1"/>
</dbReference>
<name>A0AAV2LU43_KNICA</name>
<reference evidence="8 9" key="1">
    <citation type="submission" date="2024-04" db="EMBL/GenBank/DDBJ databases">
        <authorList>
            <person name="Waldvogel A.-M."/>
            <person name="Schoenle A."/>
        </authorList>
    </citation>
    <scope>NUCLEOTIDE SEQUENCE [LARGE SCALE GENOMIC DNA]</scope>
</reference>
<keyword evidence="5" id="KW-0804">Transcription</keyword>
<keyword evidence="1" id="KW-0479">Metal-binding</keyword>
<evidence type="ECO:0000313" key="9">
    <source>
        <dbReference type="Proteomes" id="UP001497482"/>
    </source>
</evidence>
<dbReference type="PANTHER" id="PTHR46481:SF9">
    <property type="entry name" value="ZINC FINGER BED DOMAIN-CONTAINING PROTEIN 1-LIKE"/>
    <property type="match status" value="1"/>
</dbReference>
<keyword evidence="4" id="KW-0805">Transcription regulation</keyword>
<evidence type="ECO:0000256" key="3">
    <source>
        <dbReference type="ARBA" id="ARBA00022833"/>
    </source>
</evidence>
<keyword evidence="3" id="KW-0862">Zinc</keyword>
<evidence type="ECO:0000256" key="4">
    <source>
        <dbReference type="ARBA" id="ARBA00023015"/>
    </source>
</evidence>